<dbReference type="InterPro" id="IPR029062">
    <property type="entry name" value="Class_I_gatase-like"/>
</dbReference>
<dbReference type="EMBL" id="CP014859">
    <property type="protein sequence ID" value="AOS62115.1"/>
    <property type="molecule type" value="Genomic_DNA"/>
</dbReference>
<evidence type="ECO:0008006" key="7">
    <source>
        <dbReference type="Google" id="ProtNLM"/>
    </source>
</evidence>
<accession>A0AAC9MXA1</accession>
<dbReference type="PANTHER" id="PTHR30237:SF4">
    <property type="entry name" value="LD-CARBOXYPEPTIDASE C-TERMINAL DOMAIN-CONTAINING PROTEIN"/>
    <property type="match status" value="1"/>
</dbReference>
<dbReference type="PANTHER" id="PTHR30237">
    <property type="entry name" value="MURAMOYLTETRAPEPTIDE CARBOXYPEPTIDASE"/>
    <property type="match status" value="1"/>
</dbReference>
<name>A0AAC9MXA1_9PSEU</name>
<dbReference type="KEGG" id="ahm:TL08_06455"/>
<keyword evidence="2" id="KW-0378">Hydrolase</keyword>
<dbReference type="Gene3D" id="3.40.50.10740">
    <property type="entry name" value="Class I glutamine amidotransferase-like"/>
    <property type="match status" value="1"/>
</dbReference>
<comment type="similarity">
    <text evidence="1">Belongs to the peptidase S66 family.</text>
</comment>
<gene>
    <name evidence="5" type="ORF">TL08_06455</name>
</gene>
<sequence>MVSPSGGLPEILPLPYETGLRRLREQFGLVPVEYRTTRRLAATPAERAADLTAAFADPSITAIIATIGGDDQITVLPHLDPAIVLANPKPFFGFSDCTCLLAWLWNLGIVGYHGGAVMTQFGRPGSLHPVTEESLQAALFRPGDHALAPATSYGDIDLPWDDPASFTTEPPSQPASGWQWHNADRVVTGPAWGGNLEILSWLLMADQSIPDPQRLAGGVLFLETSEELPSAQEVYWILRNMGERGLLALFPAVLVGRAKAWSLTRRTSPDERAQYLAEQQAAFRRALGEYAPDAMVVFDVDLGHTDPQVVIPYGGTVRVDGPARSIVVTY</sequence>
<feature type="domain" description="LD-carboxypeptidase C-terminal" evidence="4">
    <location>
        <begin position="188"/>
        <end position="319"/>
    </location>
</feature>
<feature type="domain" description="LD-carboxypeptidase N-terminal" evidence="3">
    <location>
        <begin position="2"/>
        <end position="114"/>
    </location>
</feature>
<dbReference type="SUPFAM" id="SSF141986">
    <property type="entry name" value="LD-carboxypeptidase A C-terminal domain-like"/>
    <property type="match status" value="1"/>
</dbReference>
<organism evidence="5 6">
    <name type="scientific">Actinoalloteichus hymeniacidonis</name>
    <dbReference type="NCBI Taxonomy" id="340345"/>
    <lineage>
        <taxon>Bacteria</taxon>
        <taxon>Bacillati</taxon>
        <taxon>Actinomycetota</taxon>
        <taxon>Actinomycetes</taxon>
        <taxon>Pseudonocardiales</taxon>
        <taxon>Pseudonocardiaceae</taxon>
        <taxon>Actinoalloteichus</taxon>
    </lineage>
</organism>
<dbReference type="InterPro" id="IPR027461">
    <property type="entry name" value="Carboxypeptidase_A_C_sf"/>
</dbReference>
<dbReference type="InterPro" id="IPR027478">
    <property type="entry name" value="LdcA_N"/>
</dbReference>
<dbReference type="Gene3D" id="3.50.30.60">
    <property type="entry name" value="LD-carboxypeptidase A C-terminal domain-like"/>
    <property type="match status" value="1"/>
</dbReference>
<reference evidence="6" key="1">
    <citation type="submission" date="2016-03" db="EMBL/GenBank/DDBJ databases">
        <title>Complete genome sequence of the type strain Actinoalloteichus hymeniacidonis DSM 45092.</title>
        <authorList>
            <person name="Schaffert L."/>
            <person name="Albersmeier A."/>
            <person name="Winkler A."/>
            <person name="Kalinowski J."/>
            <person name="Zotchev S."/>
            <person name="Ruckert C."/>
        </authorList>
    </citation>
    <scope>NUCLEOTIDE SEQUENCE [LARGE SCALE GENOMIC DNA]</scope>
    <source>
        <strain evidence="6">HPA177(T) (DSM 45092(T))</strain>
    </source>
</reference>
<dbReference type="AlphaFoldDB" id="A0AAC9MXA1"/>
<evidence type="ECO:0000259" key="3">
    <source>
        <dbReference type="Pfam" id="PF02016"/>
    </source>
</evidence>
<dbReference type="Proteomes" id="UP000095210">
    <property type="component" value="Chromosome"/>
</dbReference>
<evidence type="ECO:0000313" key="6">
    <source>
        <dbReference type="Proteomes" id="UP000095210"/>
    </source>
</evidence>
<dbReference type="Pfam" id="PF17676">
    <property type="entry name" value="Peptidase_S66C"/>
    <property type="match status" value="1"/>
</dbReference>
<dbReference type="SUPFAM" id="SSF52317">
    <property type="entry name" value="Class I glutamine amidotransferase-like"/>
    <property type="match status" value="1"/>
</dbReference>
<evidence type="ECO:0000256" key="1">
    <source>
        <dbReference type="ARBA" id="ARBA00010233"/>
    </source>
</evidence>
<proteinExistence type="inferred from homology"/>
<dbReference type="InterPro" id="IPR003507">
    <property type="entry name" value="S66_fam"/>
</dbReference>
<evidence type="ECO:0000259" key="4">
    <source>
        <dbReference type="Pfam" id="PF17676"/>
    </source>
</evidence>
<dbReference type="InterPro" id="IPR040449">
    <property type="entry name" value="Peptidase_S66_N"/>
</dbReference>
<keyword evidence="6" id="KW-1185">Reference proteome</keyword>
<dbReference type="Pfam" id="PF02016">
    <property type="entry name" value="Peptidase_S66"/>
    <property type="match status" value="1"/>
</dbReference>
<evidence type="ECO:0000256" key="2">
    <source>
        <dbReference type="ARBA" id="ARBA00022801"/>
    </source>
</evidence>
<dbReference type="InterPro" id="IPR040921">
    <property type="entry name" value="Peptidase_S66C"/>
</dbReference>
<dbReference type="CDD" id="cd07062">
    <property type="entry name" value="Peptidase_S66_mccF_like"/>
    <property type="match status" value="1"/>
</dbReference>
<dbReference type="GO" id="GO:0016787">
    <property type="term" value="F:hydrolase activity"/>
    <property type="evidence" value="ECO:0007669"/>
    <property type="project" value="UniProtKB-KW"/>
</dbReference>
<protein>
    <recommendedName>
        <fullName evidence="7">MccF-like protein (Microcin C7 resistance)</fullName>
    </recommendedName>
</protein>
<evidence type="ECO:0000313" key="5">
    <source>
        <dbReference type="EMBL" id="AOS62115.1"/>
    </source>
</evidence>